<organism evidence="2 3">
    <name type="scientific">Porphyromonas somerae</name>
    <dbReference type="NCBI Taxonomy" id="322095"/>
    <lineage>
        <taxon>Bacteria</taxon>
        <taxon>Pseudomonadati</taxon>
        <taxon>Bacteroidota</taxon>
        <taxon>Bacteroidia</taxon>
        <taxon>Bacteroidales</taxon>
        <taxon>Porphyromonadaceae</taxon>
        <taxon>Porphyromonas</taxon>
    </lineage>
</organism>
<dbReference type="InterPro" id="IPR003754">
    <property type="entry name" value="4pyrrol_synth_uPrphyn_synth"/>
</dbReference>
<protein>
    <submittedName>
        <fullName evidence="2">Uroporphyrinogen-III synthase</fullName>
    </submittedName>
</protein>
<dbReference type="Proteomes" id="UP000070224">
    <property type="component" value="Unassembled WGS sequence"/>
</dbReference>
<dbReference type="EMBL" id="LSDK01000049">
    <property type="protein sequence ID" value="KXB77100.1"/>
    <property type="molecule type" value="Genomic_DNA"/>
</dbReference>
<comment type="caution">
    <text evidence="2">The sequence shown here is derived from an EMBL/GenBank/DDBJ whole genome shotgun (WGS) entry which is preliminary data.</text>
</comment>
<reference evidence="3" key="1">
    <citation type="submission" date="2016-01" db="EMBL/GenBank/DDBJ databases">
        <authorList>
            <person name="Mitreva M."/>
            <person name="Pepin K.H."/>
            <person name="Mihindukulasuriya K.A."/>
            <person name="Fulton R."/>
            <person name="Fronick C."/>
            <person name="O'Laughlin M."/>
            <person name="Miner T."/>
            <person name="Herter B."/>
            <person name="Rosa B.A."/>
            <person name="Cordes M."/>
            <person name="Tomlinson C."/>
            <person name="Wollam A."/>
            <person name="Palsikar V.B."/>
            <person name="Mardis E.R."/>
            <person name="Wilson R.K."/>
        </authorList>
    </citation>
    <scope>NUCLEOTIDE SEQUENCE [LARGE SCALE GENOMIC DNA]</scope>
    <source>
        <strain evidence="3">KA00683</strain>
    </source>
</reference>
<dbReference type="GO" id="GO:0004852">
    <property type="term" value="F:uroporphyrinogen-III synthase activity"/>
    <property type="evidence" value="ECO:0007669"/>
    <property type="project" value="InterPro"/>
</dbReference>
<proteinExistence type="predicted"/>
<dbReference type="InterPro" id="IPR036108">
    <property type="entry name" value="4pyrrol_syn_uPrphyn_synt_sf"/>
</dbReference>
<sequence>MSIKTILISQPRPESGKSPYYDIAARYGAEATFRAFIEVESVTPREFRNQKVNILDHTAIVFTSRKAMEHFFQLSEELRVTIPEDMKYFCINEQVANYLQKFIVYRKRKVFYPEAGGQTELVAIMQKHSKEFYFLPMAEDHKNDLIDLLTSKKLQFTKAIMYRTVSKKFTAAEKKEKYDMIIFFSPAGVASLLANHSDYKQGKVLIGGFGPATCQAIEQAGLRLDLSAPTDGAPSMAMALEQYLKEKNK</sequence>
<keyword evidence="3" id="KW-1185">Reference proteome</keyword>
<evidence type="ECO:0000313" key="3">
    <source>
        <dbReference type="Proteomes" id="UP000070224"/>
    </source>
</evidence>
<dbReference type="PATRIC" id="fig|322095.3.peg.607"/>
<dbReference type="GO" id="GO:0033014">
    <property type="term" value="P:tetrapyrrole biosynthetic process"/>
    <property type="evidence" value="ECO:0007669"/>
    <property type="project" value="InterPro"/>
</dbReference>
<evidence type="ECO:0000313" key="2">
    <source>
        <dbReference type="EMBL" id="KXB77100.1"/>
    </source>
</evidence>
<dbReference type="AlphaFoldDB" id="A0A134BB47"/>
<dbReference type="Gene3D" id="3.40.50.10090">
    <property type="match status" value="2"/>
</dbReference>
<dbReference type="SUPFAM" id="SSF69618">
    <property type="entry name" value="HemD-like"/>
    <property type="match status" value="1"/>
</dbReference>
<dbReference type="CDD" id="cd06578">
    <property type="entry name" value="HemD"/>
    <property type="match status" value="1"/>
</dbReference>
<evidence type="ECO:0000259" key="1">
    <source>
        <dbReference type="Pfam" id="PF02602"/>
    </source>
</evidence>
<gene>
    <name evidence="2" type="ORF">HMPREF3185_00614</name>
</gene>
<dbReference type="Pfam" id="PF02602">
    <property type="entry name" value="HEM4"/>
    <property type="match status" value="1"/>
</dbReference>
<dbReference type="OrthoDB" id="1149788at2"/>
<dbReference type="STRING" id="322095.HMPREF3185_00614"/>
<accession>A0A134BB47</accession>
<name>A0A134BB47_9PORP</name>
<dbReference type="RefSeq" id="WP_060935074.1">
    <property type="nucleotide sequence ID" value="NZ_KQ960432.1"/>
</dbReference>
<feature type="domain" description="Tetrapyrrole biosynthesis uroporphyrinogen III synthase" evidence="1">
    <location>
        <begin position="25"/>
        <end position="236"/>
    </location>
</feature>